<keyword evidence="7 8" id="KW-0539">Nucleus</keyword>
<feature type="compositionally biased region" description="Basic and acidic residues" evidence="10">
    <location>
        <begin position="92"/>
        <end position="104"/>
    </location>
</feature>
<dbReference type="CDD" id="cd00054">
    <property type="entry name" value="EGF_CA"/>
    <property type="match status" value="1"/>
</dbReference>
<feature type="disulfide bond" evidence="9">
    <location>
        <begin position="844"/>
        <end position="853"/>
    </location>
</feature>
<name>A0A8S3Q2V9_MYTED</name>
<evidence type="ECO:0000259" key="12">
    <source>
        <dbReference type="PROSITE" id="PS50172"/>
    </source>
</evidence>
<dbReference type="InterPro" id="IPR001881">
    <property type="entry name" value="EGF-like_Ca-bd_dom"/>
</dbReference>
<dbReference type="GO" id="GO:0005524">
    <property type="term" value="F:ATP binding"/>
    <property type="evidence" value="ECO:0007669"/>
    <property type="project" value="UniProtKB-UniRule"/>
</dbReference>
<dbReference type="OrthoDB" id="446168at2759"/>
<keyword evidence="9" id="KW-0245">EGF-like domain</keyword>
<evidence type="ECO:0000256" key="7">
    <source>
        <dbReference type="ARBA" id="ARBA00023242"/>
    </source>
</evidence>
<dbReference type="CDD" id="cd17752">
    <property type="entry name" value="BRCT_RFC1"/>
    <property type="match status" value="1"/>
</dbReference>
<evidence type="ECO:0000256" key="2">
    <source>
        <dbReference type="ARBA" id="ARBA00006116"/>
    </source>
</evidence>
<evidence type="ECO:0000256" key="9">
    <source>
        <dbReference type="PROSITE-ProRule" id="PRU00076"/>
    </source>
</evidence>
<feature type="region of interest" description="Disordered" evidence="10">
    <location>
        <begin position="222"/>
        <end position="311"/>
    </location>
</feature>
<feature type="domain" description="EGF-like" evidence="11">
    <location>
        <begin position="785"/>
        <end position="820"/>
    </location>
</feature>
<feature type="domain" description="BRCT" evidence="12">
    <location>
        <begin position="312"/>
        <end position="392"/>
    </location>
</feature>
<gene>
    <name evidence="13" type="ORF">MEDL_4501</name>
</gene>
<dbReference type="SUPFAM" id="SSF48019">
    <property type="entry name" value="post-AAA+ oligomerization domain-like"/>
    <property type="match status" value="1"/>
</dbReference>
<dbReference type="SUPFAM" id="SSF52113">
    <property type="entry name" value="BRCT domain"/>
    <property type="match status" value="1"/>
</dbReference>
<dbReference type="FunFam" id="3.40.50.300:FF:000395">
    <property type="entry name" value="Replication factor C subunit 1"/>
    <property type="match status" value="1"/>
</dbReference>
<dbReference type="PANTHER" id="PTHR23389:SF6">
    <property type="entry name" value="REPLICATION FACTOR C SUBUNIT 1"/>
    <property type="match status" value="1"/>
</dbReference>
<dbReference type="InterPro" id="IPR012178">
    <property type="entry name" value="RFC1"/>
</dbReference>
<reference evidence="13" key="1">
    <citation type="submission" date="2021-03" db="EMBL/GenBank/DDBJ databases">
        <authorList>
            <person name="Bekaert M."/>
        </authorList>
    </citation>
    <scope>NUCLEOTIDE SEQUENCE</scope>
</reference>
<dbReference type="InterPro" id="IPR027417">
    <property type="entry name" value="P-loop_NTPase"/>
</dbReference>
<dbReference type="GO" id="GO:0003689">
    <property type="term" value="F:DNA clamp loader activity"/>
    <property type="evidence" value="ECO:0007669"/>
    <property type="project" value="UniProtKB-UniRule"/>
</dbReference>
<dbReference type="GO" id="GO:0003677">
    <property type="term" value="F:DNA binding"/>
    <property type="evidence" value="ECO:0007669"/>
    <property type="project" value="InterPro"/>
</dbReference>
<feature type="disulfide bond" evidence="9">
    <location>
        <begin position="789"/>
        <end position="799"/>
    </location>
</feature>
<protein>
    <recommendedName>
        <fullName evidence="8">Replication factor C subunit 1</fullName>
    </recommendedName>
</protein>
<feature type="compositionally biased region" description="Basic residues" evidence="10">
    <location>
        <begin position="23"/>
        <end position="34"/>
    </location>
</feature>
<dbReference type="Pfam" id="PF25361">
    <property type="entry name" value="AAA_lid_RFC1"/>
    <property type="match status" value="1"/>
</dbReference>
<dbReference type="Gene3D" id="3.40.50.10190">
    <property type="entry name" value="BRCT domain"/>
    <property type="match status" value="1"/>
</dbReference>
<dbReference type="Gene3D" id="1.20.272.10">
    <property type="match status" value="1"/>
</dbReference>
<dbReference type="FunFam" id="1.10.8.60:FF:000021">
    <property type="entry name" value="Replication factor C subunit 1"/>
    <property type="match status" value="1"/>
</dbReference>
<evidence type="ECO:0000256" key="5">
    <source>
        <dbReference type="ARBA" id="ARBA00022840"/>
    </source>
</evidence>
<dbReference type="Proteomes" id="UP000683360">
    <property type="component" value="Unassembled WGS sequence"/>
</dbReference>
<dbReference type="InterPro" id="IPR008921">
    <property type="entry name" value="DNA_pol3_clamp-load_cplx_C"/>
</dbReference>
<dbReference type="EMBL" id="CAJPWZ010000285">
    <property type="protein sequence ID" value="CAG2189162.1"/>
    <property type="molecule type" value="Genomic_DNA"/>
</dbReference>
<dbReference type="PIRSF" id="PIRSF036578">
    <property type="entry name" value="RFC1"/>
    <property type="match status" value="1"/>
</dbReference>
<dbReference type="Pfam" id="PF00533">
    <property type="entry name" value="BRCT"/>
    <property type="match status" value="1"/>
</dbReference>
<comment type="subcellular location">
    <subcellularLocation>
        <location evidence="1 8">Nucleus</location>
    </subcellularLocation>
</comment>
<keyword evidence="6 9" id="KW-1015">Disulfide bond</keyword>
<organism evidence="13 14">
    <name type="scientific">Mytilus edulis</name>
    <name type="common">Blue mussel</name>
    <dbReference type="NCBI Taxonomy" id="6550"/>
    <lineage>
        <taxon>Eukaryota</taxon>
        <taxon>Metazoa</taxon>
        <taxon>Spiralia</taxon>
        <taxon>Lophotrochozoa</taxon>
        <taxon>Mollusca</taxon>
        <taxon>Bivalvia</taxon>
        <taxon>Autobranchia</taxon>
        <taxon>Pteriomorphia</taxon>
        <taxon>Mytilida</taxon>
        <taxon>Mytiloidea</taxon>
        <taxon>Mytilidae</taxon>
        <taxon>Mytilinae</taxon>
        <taxon>Mytilus</taxon>
    </lineage>
</organism>
<sequence>MTYLEKEMISSDDEESEEVIKPSSKKSKSNRKSHRVLDSDDEEDPIPQSDKKSRKKGGKKAGPIYLDESDEEKRKKSTLNAYFKTPSPQKSKPKEEVKKQDSNVKRTPVSVSDFFGGGSVKRTERPTVVSKRKLEEDEEEKDKFDDMEMHDDDDFLKTLEDLDEARPPKKARVDSPEKEKTTSKPAGTIASKLAAKAKFLVEETPEKSKSKMYLVQRRKKGFILSPKKESPLKQQKFSPAKPEKISPKKPSPSASEKASTPKPDKAAHPKVSPSKTTSPETPGTMERKGSMYKSYLTREGPQALGSKEIPEGGENCLEGLTFVITGILESLERDDAKQLVEKYGGKVTTSVSKKTSYMVVGRDAGESKLAKARSCGTKQISEDELLDLIRTRPGKKSKYELQAEESFKKEQTESLKKQDSIKTKTSEHLSKFERTPSPKKHIIIKKEDSQSESTITVAKSESSVTVAQSESKVKGSAKPEESLLWVDKYKPSAMKQIIGQTGDKSNAKKLLNWLNNWHKNRAAGVKPSGKFFGKDETGAGLRQHCCLDLLELEAGFSFVELNASDTRSKKNLQSVVAESLSNTTMVDFTGGQGSKTHGHKHCLVMDEVDGMAGNEDRGGIQEMVALIKNTKIPIICMCNDRNHPKMRTLSNHCFDLRFQRPRVEQIKAAMMSLAFKEGLKVPPPALNEIILASNQDIRQVIHNLSMWSASNKTMTYEQTKKDAEMAKKDMHLGPFEVCRKVFAGGAETAGMTLNDKSDLFFHDYSFGPLFVQENYIHVTTYAAKGNVDCDPDPCVHGICKSSLQGYHCTCQYGYDGSKCDQYCDPNPCVHGVCKSTLQGYSCTCESGYQGSKCDKCEI</sequence>
<keyword evidence="5 8" id="KW-0067">ATP-binding</keyword>
<feature type="compositionally biased region" description="Basic and acidic residues" evidence="10">
    <location>
        <begin position="155"/>
        <end position="182"/>
    </location>
</feature>
<dbReference type="GO" id="GO:0005663">
    <property type="term" value="C:DNA replication factor C complex"/>
    <property type="evidence" value="ECO:0007669"/>
    <property type="project" value="InterPro"/>
</dbReference>
<keyword evidence="14" id="KW-1185">Reference proteome</keyword>
<dbReference type="SUPFAM" id="SSF52540">
    <property type="entry name" value="P-loop containing nucleoside triphosphate hydrolases"/>
    <property type="match status" value="1"/>
</dbReference>
<dbReference type="GO" id="GO:0005634">
    <property type="term" value="C:nucleus"/>
    <property type="evidence" value="ECO:0007669"/>
    <property type="project" value="UniProtKB-SubCell"/>
</dbReference>
<dbReference type="SMART" id="SM00181">
    <property type="entry name" value="EGF"/>
    <property type="match status" value="2"/>
</dbReference>
<dbReference type="CDD" id="cd00053">
    <property type="entry name" value="EGF"/>
    <property type="match status" value="1"/>
</dbReference>
<evidence type="ECO:0000256" key="1">
    <source>
        <dbReference type="ARBA" id="ARBA00004123"/>
    </source>
</evidence>
<comment type="caution">
    <text evidence="9">Lacks conserved residue(s) required for the propagation of feature annotation.</text>
</comment>
<dbReference type="GO" id="GO:0005509">
    <property type="term" value="F:calcium ion binding"/>
    <property type="evidence" value="ECO:0007669"/>
    <property type="project" value="InterPro"/>
</dbReference>
<dbReference type="Pfam" id="PF00008">
    <property type="entry name" value="EGF"/>
    <property type="match status" value="1"/>
</dbReference>
<dbReference type="PANTHER" id="PTHR23389">
    <property type="entry name" value="CHROMOSOME TRANSMISSION FIDELITY FACTOR 18"/>
    <property type="match status" value="1"/>
</dbReference>
<dbReference type="PROSITE" id="PS50026">
    <property type="entry name" value="EGF_3"/>
    <property type="match status" value="2"/>
</dbReference>
<dbReference type="InterPro" id="IPR036420">
    <property type="entry name" value="BRCT_dom_sf"/>
</dbReference>
<accession>A0A8S3Q2V9</accession>
<dbReference type="GO" id="GO:0006260">
    <property type="term" value="P:DNA replication"/>
    <property type="evidence" value="ECO:0007669"/>
    <property type="project" value="UniProtKB-KW"/>
</dbReference>
<keyword evidence="3 8" id="KW-0235">DNA replication</keyword>
<dbReference type="Gene3D" id="1.10.8.60">
    <property type="match status" value="1"/>
</dbReference>
<dbReference type="InterPro" id="IPR000742">
    <property type="entry name" value="EGF"/>
</dbReference>
<feature type="region of interest" description="Disordered" evidence="10">
    <location>
        <begin position="1"/>
        <end position="189"/>
    </location>
</feature>
<dbReference type="PROSITE" id="PS00022">
    <property type="entry name" value="EGF_1"/>
    <property type="match status" value="2"/>
</dbReference>
<evidence type="ECO:0000256" key="6">
    <source>
        <dbReference type="ARBA" id="ARBA00023157"/>
    </source>
</evidence>
<dbReference type="Gene3D" id="2.10.25.10">
    <property type="entry name" value="Laminin"/>
    <property type="match status" value="1"/>
</dbReference>
<dbReference type="SMART" id="SM00292">
    <property type="entry name" value="BRCT"/>
    <property type="match status" value="1"/>
</dbReference>
<keyword evidence="4 8" id="KW-0547">Nucleotide-binding</keyword>
<evidence type="ECO:0000313" key="14">
    <source>
        <dbReference type="Proteomes" id="UP000683360"/>
    </source>
</evidence>
<dbReference type="InterPro" id="IPR047854">
    <property type="entry name" value="RFC_lid"/>
</dbReference>
<dbReference type="PROSITE" id="PS50172">
    <property type="entry name" value="BRCT"/>
    <property type="match status" value="1"/>
</dbReference>
<evidence type="ECO:0000313" key="13">
    <source>
        <dbReference type="EMBL" id="CAG2189162.1"/>
    </source>
</evidence>
<evidence type="ECO:0000256" key="10">
    <source>
        <dbReference type="SAM" id="MobiDB-lite"/>
    </source>
</evidence>
<dbReference type="Gene3D" id="3.40.50.300">
    <property type="entry name" value="P-loop containing nucleotide triphosphate hydrolases"/>
    <property type="match status" value="1"/>
</dbReference>
<dbReference type="FunFam" id="3.40.50.10190:FF:000001">
    <property type="entry name" value="Replication factor C subunit 1"/>
    <property type="match status" value="1"/>
</dbReference>
<evidence type="ECO:0000256" key="8">
    <source>
        <dbReference type="PIRNR" id="PIRNR036578"/>
    </source>
</evidence>
<dbReference type="SMART" id="SM00179">
    <property type="entry name" value="EGF_CA"/>
    <property type="match status" value="2"/>
</dbReference>
<dbReference type="SUPFAM" id="SSF57184">
    <property type="entry name" value="Growth factor receptor domain"/>
    <property type="match status" value="1"/>
</dbReference>
<evidence type="ECO:0000259" key="11">
    <source>
        <dbReference type="PROSITE" id="PS50026"/>
    </source>
</evidence>
<feature type="disulfide bond" evidence="9">
    <location>
        <begin position="810"/>
        <end position="819"/>
    </location>
</feature>
<evidence type="ECO:0000256" key="4">
    <source>
        <dbReference type="ARBA" id="ARBA00022741"/>
    </source>
</evidence>
<dbReference type="InterPro" id="IPR001357">
    <property type="entry name" value="BRCT_dom"/>
</dbReference>
<evidence type="ECO:0000256" key="3">
    <source>
        <dbReference type="ARBA" id="ARBA00022705"/>
    </source>
</evidence>
<dbReference type="GO" id="GO:0006281">
    <property type="term" value="P:DNA repair"/>
    <property type="evidence" value="ECO:0007669"/>
    <property type="project" value="InterPro"/>
</dbReference>
<feature type="compositionally biased region" description="Low complexity" evidence="10">
    <location>
        <begin position="251"/>
        <end position="261"/>
    </location>
</feature>
<feature type="domain" description="EGF-like" evidence="11">
    <location>
        <begin position="824"/>
        <end position="854"/>
    </location>
</feature>
<comment type="similarity">
    <text evidence="2 8">Belongs to the activator 1 large subunit family.</text>
</comment>
<proteinExistence type="inferred from homology"/>
<comment type="caution">
    <text evidence="13">The sequence shown here is derived from an EMBL/GenBank/DDBJ whole genome shotgun (WGS) entry which is preliminary data.</text>
</comment>
<dbReference type="CDD" id="cd18140">
    <property type="entry name" value="HLD_clamp_RFC"/>
    <property type="match status" value="1"/>
</dbReference>
<feature type="region of interest" description="Disordered" evidence="10">
    <location>
        <begin position="409"/>
        <end position="428"/>
    </location>
</feature>
<dbReference type="AlphaFoldDB" id="A0A8S3Q2V9"/>
<dbReference type="InterPro" id="IPR009030">
    <property type="entry name" value="Growth_fac_rcpt_cys_sf"/>
</dbReference>